<dbReference type="GO" id="GO:0005085">
    <property type="term" value="F:guanyl-nucleotide exchange factor activity"/>
    <property type="evidence" value="ECO:0007669"/>
    <property type="project" value="InterPro"/>
</dbReference>
<dbReference type="InterPro" id="IPR037516">
    <property type="entry name" value="Tripartite_DENN"/>
</dbReference>
<dbReference type="PROSITE" id="PS50211">
    <property type="entry name" value="DENN"/>
    <property type="match status" value="1"/>
</dbReference>
<protein>
    <submittedName>
        <fullName evidence="7">UDENN domain-containing protein</fullName>
    </submittedName>
</protein>
<keyword evidence="4" id="KW-0812">Transmembrane</keyword>
<dbReference type="SMART" id="SM00799">
    <property type="entry name" value="DENN"/>
    <property type="match status" value="1"/>
</dbReference>
<evidence type="ECO:0000256" key="2">
    <source>
        <dbReference type="ARBA" id="ARBA00023329"/>
    </source>
</evidence>
<dbReference type="InterPro" id="IPR005112">
    <property type="entry name" value="dDENN_dom"/>
</dbReference>
<dbReference type="Gene3D" id="3.40.50.11500">
    <property type="match status" value="1"/>
</dbReference>
<dbReference type="GO" id="GO:0005829">
    <property type="term" value="C:cytosol"/>
    <property type="evidence" value="ECO:0007669"/>
    <property type="project" value="TreeGrafter"/>
</dbReference>
<comment type="subcellular location">
    <subcellularLocation>
        <location evidence="1">Cytoplasmic vesicle</location>
        <location evidence="1">Clathrin-coated vesicle</location>
    </subcellularLocation>
</comment>
<dbReference type="Proteomes" id="UP000887565">
    <property type="component" value="Unplaced"/>
</dbReference>
<keyword evidence="4" id="KW-0472">Membrane</keyword>
<dbReference type="SMART" id="SM00801">
    <property type="entry name" value="dDENN"/>
    <property type="match status" value="1"/>
</dbReference>
<dbReference type="Pfam" id="PF02141">
    <property type="entry name" value="DENN"/>
    <property type="match status" value="1"/>
</dbReference>
<keyword evidence="2" id="KW-0968">Cytoplasmic vesicle</keyword>
<dbReference type="PANTHER" id="PTHR13196">
    <property type="entry name" value="DENN DOMAIN-CONTAINING"/>
    <property type="match status" value="1"/>
</dbReference>
<dbReference type="InterPro" id="IPR001194">
    <property type="entry name" value="cDENN_dom"/>
</dbReference>
<dbReference type="InterPro" id="IPR005113">
    <property type="entry name" value="uDENN_dom"/>
</dbReference>
<feature type="transmembrane region" description="Helical" evidence="4">
    <location>
        <begin position="217"/>
        <end position="239"/>
    </location>
</feature>
<sequence>SNPATIFDVFVELSSQSSTSTPSIIYKYPEDYFEEKILKHVVEFAFPCRISKPLYFSEAVQLFSFVLTNVEGKYTFGYCRHAPKSNTCLCFLSALPWSEFFYKLLNQIASLSNSIDNAKIVENSRVESICPDDSKLPKIPDNRHLTEYYNAVDEQNMIAIWASMLCERRIIMIGSKLGRLTSCILAANLLIYPMHWYVLKFCMPDMTLKNTICFTRLLIYLSFSAPMPFLIGVPSVNYAKAIKEIDMSDIVTLNIDNREFHSPFNDVASLPSEVCSVLKKNLRNSNHLLGDGVARSFLRALVVLIGGYREALQFRPGESILFSPDSFILSRPAPLRHFLTRMLELQIFRQVINILIDFFPYVEFCFKFIEDKLDNLNSGFDACLRDEFEQECSQYSGKEYGKFNSQYNEWFVNMKKEGGALMKQIRTKVKTKGKEAIKDFKVMLNELKDDAGISSSRPSSSQKISAPSVTNSPYLSPKLNHKSSTTSLTKLNKNKPLINLLGSHEYLSTESIDKISNKSESTADLTAAKESSLIDELRSIFSKPTEILSKLEASQMKTTFSSNREEDFADIDSLNIGQQANVSKSVDSLLSFSGPSDNAKSINGGLNLNTEPESRFQNLYSYSPSSIVGYKTHSTTTKNDIDRLLIDFSNSSAGSSSLNDSDSAKKSNENIRQFFDPLFITASATAINSNVDDQIESPVLRRTSKDSNFAGKMHNFAKNLPKIDDSLAKRWETFE</sequence>
<organism evidence="6 7">
    <name type="scientific">Romanomermis culicivorax</name>
    <name type="common">Nematode worm</name>
    <dbReference type="NCBI Taxonomy" id="13658"/>
    <lineage>
        <taxon>Eukaryota</taxon>
        <taxon>Metazoa</taxon>
        <taxon>Ecdysozoa</taxon>
        <taxon>Nematoda</taxon>
        <taxon>Enoplea</taxon>
        <taxon>Dorylaimia</taxon>
        <taxon>Mermithida</taxon>
        <taxon>Mermithoidea</taxon>
        <taxon>Mermithidae</taxon>
        <taxon>Romanomermis</taxon>
    </lineage>
</organism>
<feature type="region of interest" description="Disordered" evidence="3">
    <location>
        <begin position="451"/>
        <end position="485"/>
    </location>
</feature>
<dbReference type="GO" id="GO:1901981">
    <property type="term" value="F:phosphatidylinositol phosphate binding"/>
    <property type="evidence" value="ECO:0007669"/>
    <property type="project" value="TreeGrafter"/>
</dbReference>
<dbReference type="PANTHER" id="PTHR13196:SF14">
    <property type="entry name" value="UDENN DOMAIN-CONTAINING PROTEIN"/>
    <property type="match status" value="1"/>
</dbReference>
<evidence type="ECO:0000256" key="1">
    <source>
        <dbReference type="ARBA" id="ARBA00004132"/>
    </source>
</evidence>
<dbReference type="WBParaSite" id="nRc.2.0.1.t06138-RA">
    <property type="protein sequence ID" value="nRc.2.0.1.t06138-RA"/>
    <property type="gene ID" value="nRc.2.0.1.g06138"/>
</dbReference>
<proteinExistence type="predicted"/>
<dbReference type="GO" id="GO:0006897">
    <property type="term" value="P:endocytosis"/>
    <property type="evidence" value="ECO:0007669"/>
    <property type="project" value="TreeGrafter"/>
</dbReference>
<dbReference type="Pfam" id="PF03456">
    <property type="entry name" value="uDENN"/>
    <property type="match status" value="1"/>
</dbReference>
<evidence type="ECO:0000256" key="4">
    <source>
        <dbReference type="SAM" id="Phobius"/>
    </source>
</evidence>
<name>A0A915HXI0_ROMCU</name>
<accession>A0A915HXI0</accession>
<dbReference type="Gene3D" id="6.10.140.1000">
    <property type="match status" value="1"/>
</dbReference>
<dbReference type="Gene3D" id="3.30.450.200">
    <property type="match status" value="1"/>
</dbReference>
<dbReference type="GO" id="GO:0030136">
    <property type="term" value="C:clathrin-coated vesicle"/>
    <property type="evidence" value="ECO:0007669"/>
    <property type="project" value="UniProtKB-SubCell"/>
</dbReference>
<keyword evidence="4" id="KW-1133">Transmembrane helix</keyword>
<evidence type="ECO:0000313" key="6">
    <source>
        <dbReference type="Proteomes" id="UP000887565"/>
    </source>
</evidence>
<feature type="transmembrane region" description="Helical" evidence="4">
    <location>
        <begin position="177"/>
        <end position="197"/>
    </location>
</feature>
<feature type="compositionally biased region" description="Low complexity" evidence="3">
    <location>
        <begin position="454"/>
        <end position="468"/>
    </location>
</feature>
<dbReference type="InterPro" id="IPR043153">
    <property type="entry name" value="DENN_C"/>
</dbReference>
<reference evidence="7" key="1">
    <citation type="submission" date="2022-11" db="UniProtKB">
        <authorList>
            <consortium name="WormBaseParasite"/>
        </authorList>
    </citation>
    <scope>IDENTIFICATION</scope>
</reference>
<dbReference type="InterPro" id="IPR040032">
    <property type="entry name" value="DENND1A/B/C"/>
</dbReference>
<dbReference type="AlphaFoldDB" id="A0A915HXI0"/>
<feature type="domain" description="UDENN" evidence="5">
    <location>
        <begin position="6"/>
        <end position="364"/>
    </location>
</feature>
<dbReference type="SMART" id="SM00800">
    <property type="entry name" value="uDENN"/>
    <property type="match status" value="1"/>
</dbReference>
<keyword evidence="6" id="KW-1185">Reference proteome</keyword>
<evidence type="ECO:0000313" key="7">
    <source>
        <dbReference type="WBParaSite" id="nRc.2.0.1.t06138-RA"/>
    </source>
</evidence>
<dbReference type="GO" id="GO:0032456">
    <property type="term" value="P:endocytic recycling"/>
    <property type="evidence" value="ECO:0007669"/>
    <property type="project" value="TreeGrafter"/>
</dbReference>
<evidence type="ECO:0000256" key="3">
    <source>
        <dbReference type="SAM" id="MobiDB-lite"/>
    </source>
</evidence>
<evidence type="ECO:0000259" key="5">
    <source>
        <dbReference type="PROSITE" id="PS50211"/>
    </source>
</evidence>